<evidence type="ECO:0000256" key="2">
    <source>
        <dbReference type="ARBA" id="ARBA00009928"/>
    </source>
</evidence>
<dbReference type="Gene3D" id="2.60.310.20">
    <property type="match status" value="1"/>
</dbReference>
<dbReference type="Pfam" id="PF18132">
    <property type="entry name" value="Tyrosinase_C"/>
    <property type="match status" value="1"/>
</dbReference>
<keyword evidence="6" id="KW-0186">Copper</keyword>
<comment type="catalytic activity">
    <reaction evidence="10">
        <text>L-tyrosine + O2 = L-dopaquinone + H2O</text>
        <dbReference type="Rhea" id="RHEA:18117"/>
        <dbReference type="ChEBI" id="CHEBI:15377"/>
        <dbReference type="ChEBI" id="CHEBI:15379"/>
        <dbReference type="ChEBI" id="CHEBI:57924"/>
        <dbReference type="ChEBI" id="CHEBI:58315"/>
        <dbReference type="EC" id="1.14.18.1"/>
    </reaction>
</comment>
<dbReference type="PROSITE" id="PS00497">
    <property type="entry name" value="TYROSINASE_1"/>
    <property type="match status" value="1"/>
</dbReference>
<gene>
    <name evidence="13" type="ORF">GcM1_235057</name>
</gene>
<dbReference type="PANTHER" id="PTHR11474">
    <property type="entry name" value="TYROSINASE FAMILY MEMBER"/>
    <property type="match status" value="1"/>
</dbReference>
<evidence type="ECO:0000313" key="14">
    <source>
        <dbReference type="Proteomes" id="UP000285326"/>
    </source>
</evidence>
<keyword evidence="4" id="KW-0479">Metal-binding</keyword>
<protein>
    <recommendedName>
        <fullName evidence="3">tyrosinase</fullName>
        <ecNumber evidence="3">1.14.18.1</ecNumber>
    </recommendedName>
</protein>
<keyword evidence="5" id="KW-0560">Oxidoreductase</keyword>
<reference evidence="13 14" key="1">
    <citation type="journal article" date="2018" name="BMC Genomics">
        <title>Comparative genome analyses reveal sequence features reflecting distinct modes of host-adaptation between dicot and monocot powdery mildew.</title>
        <authorList>
            <person name="Wu Y."/>
            <person name="Ma X."/>
            <person name="Pan Z."/>
            <person name="Kale S.D."/>
            <person name="Song Y."/>
            <person name="King H."/>
            <person name="Zhang Q."/>
            <person name="Presley C."/>
            <person name="Deng X."/>
            <person name="Wei C.I."/>
            <person name="Xiao S."/>
        </authorList>
    </citation>
    <scope>NUCLEOTIDE SEQUENCE [LARGE SCALE GENOMIC DNA]</scope>
    <source>
        <strain evidence="13">UMSG1</strain>
    </source>
</reference>
<evidence type="ECO:0000259" key="11">
    <source>
        <dbReference type="PROSITE" id="PS00497"/>
    </source>
</evidence>
<evidence type="ECO:0000259" key="12">
    <source>
        <dbReference type="PROSITE" id="PS00498"/>
    </source>
</evidence>
<evidence type="ECO:0000256" key="9">
    <source>
        <dbReference type="ARBA" id="ARBA00048233"/>
    </source>
</evidence>
<dbReference type="Gene3D" id="1.10.1280.10">
    <property type="entry name" value="Di-copper center containing domain from catechol oxidase"/>
    <property type="match status" value="1"/>
</dbReference>
<keyword evidence="7" id="KW-0503">Monooxygenase</keyword>
<name>A0A420IKX8_9PEZI</name>
<dbReference type="PRINTS" id="PR00092">
    <property type="entry name" value="TYROSINASE"/>
</dbReference>
<dbReference type="InterPro" id="IPR041640">
    <property type="entry name" value="Tyrosinase_C"/>
</dbReference>
<dbReference type="AlphaFoldDB" id="A0A420IKX8"/>
<dbReference type="GO" id="GO:0004503">
    <property type="term" value="F:tyrosinase activity"/>
    <property type="evidence" value="ECO:0007669"/>
    <property type="project" value="UniProtKB-EC"/>
</dbReference>
<evidence type="ECO:0000256" key="5">
    <source>
        <dbReference type="ARBA" id="ARBA00023002"/>
    </source>
</evidence>
<evidence type="ECO:0000256" key="1">
    <source>
        <dbReference type="ARBA" id="ARBA00001973"/>
    </source>
</evidence>
<comment type="similarity">
    <text evidence="2">Belongs to the tyrosinase family.</text>
</comment>
<dbReference type="Pfam" id="PF00264">
    <property type="entry name" value="Tyrosinase"/>
    <property type="match status" value="1"/>
</dbReference>
<organism evidence="13 14">
    <name type="scientific">Golovinomyces cichoracearum</name>
    <dbReference type="NCBI Taxonomy" id="62708"/>
    <lineage>
        <taxon>Eukaryota</taxon>
        <taxon>Fungi</taxon>
        <taxon>Dikarya</taxon>
        <taxon>Ascomycota</taxon>
        <taxon>Pezizomycotina</taxon>
        <taxon>Leotiomycetes</taxon>
        <taxon>Erysiphales</taxon>
        <taxon>Erysiphaceae</taxon>
        <taxon>Golovinomyces</taxon>
    </lineage>
</organism>
<evidence type="ECO:0000313" key="13">
    <source>
        <dbReference type="EMBL" id="RKF75200.1"/>
    </source>
</evidence>
<dbReference type="GO" id="GO:0042438">
    <property type="term" value="P:melanin biosynthetic process"/>
    <property type="evidence" value="ECO:0007669"/>
    <property type="project" value="UniProtKB-KW"/>
</dbReference>
<feature type="domain" description="Tyrosinase copper-binding" evidence="12">
    <location>
        <begin position="339"/>
        <end position="350"/>
    </location>
</feature>
<dbReference type="EC" id="1.14.18.1" evidence="3"/>
<evidence type="ECO:0000256" key="8">
    <source>
        <dbReference type="ARBA" id="ARBA00023101"/>
    </source>
</evidence>
<evidence type="ECO:0000256" key="4">
    <source>
        <dbReference type="ARBA" id="ARBA00022723"/>
    </source>
</evidence>
<comment type="caution">
    <text evidence="13">The sequence shown here is derived from an EMBL/GenBank/DDBJ whole genome shotgun (WGS) entry which is preliminary data.</text>
</comment>
<evidence type="ECO:0000256" key="6">
    <source>
        <dbReference type="ARBA" id="ARBA00023008"/>
    </source>
</evidence>
<dbReference type="PROSITE" id="PS00498">
    <property type="entry name" value="TYROSINASE_2"/>
    <property type="match status" value="1"/>
</dbReference>
<keyword evidence="8" id="KW-0470">Melanin biosynthesis</keyword>
<dbReference type="GO" id="GO:0046872">
    <property type="term" value="F:metal ion binding"/>
    <property type="evidence" value="ECO:0007669"/>
    <property type="project" value="UniProtKB-KW"/>
</dbReference>
<dbReference type="EMBL" id="MCBS01023551">
    <property type="protein sequence ID" value="RKF75200.1"/>
    <property type="molecule type" value="Genomic_DNA"/>
</dbReference>
<dbReference type="SUPFAM" id="SSF48056">
    <property type="entry name" value="Di-copper centre-containing domain"/>
    <property type="match status" value="1"/>
</dbReference>
<dbReference type="InterPro" id="IPR008922">
    <property type="entry name" value="Di-copper_centre_dom_sf"/>
</dbReference>
<comment type="catalytic activity">
    <reaction evidence="9">
        <text>2 L-dopa + O2 = 2 L-dopaquinone + 2 H2O</text>
        <dbReference type="Rhea" id="RHEA:34287"/>
        <dbReference type="ChEBI" id="CHEBI:15377"/>
        <dbReference type="ChEBI" id="CHEBI:15379"/>
        <dbReference type="ChEBI" id="CHEBI:57504"/>
        <dbReference type="ChEBI" id="CHEBI:57924"/>
        <dbReference type="EC" id="1.14.18.1"/>
    </reaction>
</comment>
<feature type="domain" description="Tyrosinase copper-binding" evidence="11">
    <location>
        <begin position="147"/>
        <end position="164"/>
    </location>
</feature>
<evidence type="ECO:0000256" key="3">
    <source>
        <dbReference type="ARBA" id="ARBA00011906"/>
    </source>
</evidence>
<evidence type="ECO:0000256" key="7">
    <source>
        <dbReference type="ARBA" id="ARBA00023033"/>
    </source>
</evidence>
<dbReference type="Proteomes" id="UP000285326">
    <property type="component" value="Unassembled WGS sequence"/>
</dbReference>
<evidence type="ECO:0000256" key="10">
    <source>
        <dbReference type="ARBA" id="ARBA00048881"/>
    </source>
</evidence>
<sequence>MILDFSFCGIGIIIFWCIGTNALSSSKRSDVKNDIIKNLDESIPHGSIPLRQNILSFQNDRVSLRLSWSSIFSDLELRSLLIQALISLQKKQNTDIYSYYQLAGKLLVFKISCDSELIDEGIHGRPYIPWNNVVKTPGTYDTGYCSHNSVLFLTWHRPYLAIVESSLIAEAQYIAKGYKNKSDEYVEAAKNLRLPYWDWAADPRLPEIATTPNIEIYAWNGTQIVDNPLFQYRFNGPLDPILFPPNEQDGWFSQYSHTVRGANTKSPEEVNHFDVVNTHLQRNNIMSNTWRVLVKSSNFNSFSSTATPGLSLEEIHNNVHSSIGGRYGHMSYLSFSAFDPIFWLHHANIDRLFALWQVLNPDSYLEPQEDVFGNFVILPHSIVDASTNLKPFRNSETGKWWTSTSVRDIKTFSYTYPELQGNQTGKSLKSSVTAAINRLYNPNSTTLQRWKNLKQDGTKNRRQEAKEWSLAMSVFKFDLGGAPFKVLFFMDSVPALSTDWEISDSTIGSVIIFPPPYSSAAEPLPQLITYAEIDLDDGLQRHGRDTMNVTDVIEFLQNQLEWRIQKMDGSPVPNDQVPSLNITLQDEVILKPLDVTEFPIYGEKTLHPDALKSQRK</sequence>
<dbReference type="PANTHER" id="PTHR11474:SF76">
    <property type="entry name" value="SHKT DOMAIN-CONTAINING PROTEIN"/>
    <property type="match status" value="1"/>
</dbReference>
<dbReference type="InterPro" id="IPR050316">
    <property type="entry name" value="Tyrosinase/Hemocyanin"/>
</dbReference>
<proteinExistence type="inferred from homology"/>
<dbReference type="InterPro" id="IPR002227">
    <property type="entry name" value="Tyrosinase_Cu-bd"/>
</dbReference>
<comment type="cofactor">
    <cofactor evidence="1">
        <name>Cu(2+)</name>
        <dbReference type="ChEBI" id="CHEBI:29036"/>
    </cofactor>
</comment>
<accession>A0A420IKX8</accession>